<dbReference type="Proteomes" id="UP000631694">
    <property type="component" value="Unassembled WGS sequence"/>
</dbReference>
<keyword evidence="7" id="KW-1185">Reference proteome</keyword>
<evidence type="ECO:0000313" key="6">
    <source>
        <dbReference type="EMBL" id="MBH0240018.1"/>
    </source>
</evidence>
<dbReference type="InterPro" id="IPR000212">
    <property type="entry name" value="DNA_helicase_UvrD/REP"/>
</dbReference>
<evidence type="ECO:0000256" key="1">
    <source>
        <dbReference type="ARBA" id="ARBA00022741"/>
    </source>
</evidence>
<dbReference type="GO" id="GO:0016787">
    <property type="term" value="F:hydrolase activity"/>
    <property type="evidence" value="ECO:0007669"/>
    <property type="project" value="UniProtKB-KW"/>
</dbReference>
<dbReference type="Gene3D" id="3.40.50.300">
    <property type="entry name" value="P-loop containing nucleotide triphosphate hydrolases"/>
    <property type="match status" value="1"/>
</dbReference>
<dbReference type="PANTHER" id="PTHR11070:SF45">
    <property type="entry name" value="DNA 3'-5' HELICASE"/>
    <property type="match status" value="1"/>
</dbReference>
<dbReference type="Pfam" id="PF13361">
    <property type="entry name" value="UvrD_C"/>
    <property type="match status" value="1"/>
</dbReference>
<dbReference type="GO" id="GO:0000725">
    <property type="term" value="P:recombinational repair"/>
    <property type="evidence" value="ECO:0007669"/>
    <property type="project" value="TreeGrafter"/>
</dbReference>
<accession>A0A931I692</accession>
<proteinExistence type="predicted"/>
<keyword evidence="2" id="KW-0378">Hydrolase</keyword>
<dbReference type="GO" id="GO:0005829">
    <property type="term" value="C:cytosol"/>
    <property type="evidence" value="ECO:0007669"/>
    <property type="project" value="TreeGrafter"/>
</dbReference>
<keyword evidence="3" id="KW-0347">Helicase</keyword>
<dbReference type="GO" id="GO:0003677">
    <property type="term" value="F:DNA binding"/>
    <property type="evidence" value="ECO:0007669"/>
    <property type="project" value="InterPro"/>
</dbReference>
<dbReference type="AlphaFoldDB" id="A0A931I692"/>
<dbReference type="RefSeq" id="WP_197313079.1">
    <property type="nucleotide sequence ID" value="NZ_JADZLT010000056.1"/>
</dbReference>
<organism evidence="6 7">
    <name type="scientific">Methylobrevis albus</name>
    <dbReference type="NCBI Taxonomy" id="2793297"/>
    <lineage>
        <taxon>Bacteria</taxon>
        <taxon>Pseudomonadati</taxon>
        <taxon>Pseudomonadota</taxon>
        <taxon>Alphaproteobacteria</taxon>
        <taxon>Hyphomicrobiales</taxon>
        <taxon>Pleomorphomonadaceae</taxon>
        <taxon>Methylobrevis</taxon>
    </lineage>
</organism>
<evidence type="ECO:0000256" key="2">
    <source>
        <dbReference type="ARBA" id="ARBA00022801"/>
    </source>
</evidence>
<sequence length="176" mass="19271">MADRLLPRTVRDVDGLEEDRRGTVSMFKGIEPEVVIAEDEPAERNAAAAFIRRALDDHLAPRESAIFVRSAEQLPRARSIAETAGLPFRTATTGRHDEDKALVGIIHLAKGLEFRAVAVVACDENVLPLAARVVDAFELDEVIATERQLLYVAATRARDRLLVSGISPGSEFIESL</sequence>
<keyword evidence="1" id="KW-0547">Nucleotide-binding</keyword>
<evidence type="ECO:0000259" key="5">
    <source>
        <dbReference type="Pfam" id="PF13361"/>
    </source>
</evidence>
<evidence type="ECO:0000313" key="7">
    <source>
        <dbReference type="Proteomes" id="UP000631694"/>
    </source>
</evidence>
<dbReference type="EMBL" id="JADZLT010000056">
    <property type="protein sequence ID" value="MBH0240018.1"/>
    <property type="molecule type" value="Genomic_DNA"/>
</dbReference>
<dbReference type="PANTHER" id="PTHR11070">
    <property type="entry name" value="UVRD / RECB / PCRA DNA HELICASE FAMILY MEMBER"/>
    <property type="match status" value="1"/>
</dbReference>
<dbReference type="InterPro" id="IPR027417">
    <property type="entry name" value="P-loop_NTPase"/>
</dbReference>
<dbReference type="GO" id="GO:0005524">
    <property type="term" value="F:ATP binding"/>
    <property type="evidence" value="ECO:0007669"/>
    <property type="project" value="UniProtKB-KW"/>
</dbReference>
<comment type="caution">
    <text evidence="6">The sequence shown here is derived from an EMBL/GenBank/DDBJ whole genome shotgun (WGS) entry which is preliminary data.</text>
</comment>
<reference evidence="6" key="1">
    <citation type="submission" date="2020-12" db="EMBL/GenBank/DDBJ databases">
        <title>Methylobrevis albus sp. nov., isolated from fresh water lack sediment.</title>
        <authorList>
            <person name="Zou Q."/>
        </authorList>
    </citation>
    <scope>NUCLEOTIDE SEQUENCE</scope>
    <source>
        <strain evidence="6">L22</strain>
    </source>
</reference>
<evidence type="ECO:0000256" key="4">
    <source>
        <dbReference type="ARBA" id="ARBA00022840"/>
    </source>
</evidence>
<gene>
    <name evidence="6" type="ORF">I5731_19525</name>
</gene>
<dbReference type="SUPFAM" id="SSF52540">
    <property type="entry name" value="P-loop containing nucleoside triphosphate hydrolases"/>
    <property type="match status" value="1"/>
</dbReference>
<feature type="domain" description="UvrD-like helicase C-terminal" evidence="5">
    <location>
        <begin position="99"/>
        <end position="164"/>
    </location>
</feature>
<keyword evidence="4 6" id="KW-0067">ATP-binding</keyword>
<dbReference type="InterPro" id="IPR014017">
    <property type="entry name" value="DNA_helicase_UvrD-like_C"/>
</dbReference>
<name>A0A931I692_9HYPH</name>
<evidence type="ECO:0000256" key="3">
    <source>
        <dbReference type="ARBA" id="ARBA00022806"/>
    </source>
</evidence>
<dbReference type="GO" id="GO:0043138">
    <property type="term" value="F:3'-5' DNA helicase activity"/>
    <property type="evidence" value="ECO:0007669"/>
    <property type="project" value="TreeGrafter"/>
</dbReference>
<protein>
    <submittedName>
        <fullName evidence="6">ATP-binding domain-containing protein</fullName>
    </submittedName>
</protein>